<accession>A0ABQ9X1V5</accession>
<reference evidence="1 2" key="1">
    <citation type="journal article" date="2022" name="bioRxiv">
        <title>Genomics of Preaxostyla Flagellates Illuminates Evolutionary Transitions and the Path Towards Mitochondrial Loss.</title>
        <authorList>
            <person name="Novak L.V.F."/>
            <person name="Treitli S.C."/>
            <person name="Pyrih J."/>
            <person name="Halakuc P."/>
            <person name="Pipaliya S.V."/>
            <person name="Vacek V."/>
            <person name="Brzon O."/>
            <person name="Soukal P."/>
            <person name="Eme L."/>
            <person name="Dacks J.B."/>
            <person name="Karnkowska A."/>
            <person name="Elias M."/>
            <person name="Hampl V."/>
        </authorList>
    </citation>
    <scope>NUCLEOTIDE SEQUENCE [LARGE SCALE GENOMIC DNA]</scope>
    <source>
        <strain evidence="1">NAU3</strain>
        <tissue evidence="1">Gut</tissue>
    </source>
</reference>
<name>A0ABQ9X1V5_9EUKA</name>
<organism evidence="1 2">
    <name type="scientific">Blattamonas nauphoetae</name>
    <dbReference type="NCBI Taxonomy" id="2049346"/>
    <lineage>
        <taxon>Eukaryota</taxon>
        <taxon>Metamonada</taxon>
        <taxon>Preaxostyla</taxon>
        <taxon>Oxymonadida</taxon>
        <taxon>Blattamonas</taxon>
    </lineage>
</organism>
<comment type="caution">
    <text evidence="1">The sequence shown here is derived from an EMBL/GenBank/DDBJ whole genome shotgun (WGS) entry which is preliminary data.</text>
</comment>
<sequence>MQASRCSAEGKGGVFFIHSVDATSQIDLRPTLIDCSAELGGGMFLNVSNFQSLTLSHPGYVNILSHYIAANMFSNCMAVKGAGMYVDGDWSNVGSARFESLSMSNGGPLVSGQDLFFSQSIAESFTEFEQFLQRITEQSWSMSTMSSDDDRFKQVEVEDHPELSRNLDCPKIVLIASDSPSYQCISDKMSKSSSISDYLPLLHLKDENNEYRQIPIFLQHTVYFYQTAVLTEQSILLTPETLTDPAQPSTLSLGYDYWKEDRFFLRIEKEGLVEISNVPSVWGINLGLCEVVDESGTAKIKSCNIALSIAVSIPFIVPQSTRTCSSSSTKDIDEQSNITRDKTDVESQIVHF</sequence>
<evidence type="ECO:0000313" key="1">
    <source>
        <dbReference type="EMBL" id="KAK2945568.1"/>
    </source>
</evidence>
<evidence type="ECO:0000313" key="2">
    <source>
        <dbReference type="Proteomes" id="UP001281761"/>
    </source>
</evidence>
<gene>
    <name evidence="1" type="ORF">BLNAU_19525</name>
</gene>
<dbReference type="Proteomes" id="UP001281761">
    <property type="component" value="Unassembled WGS sequence"/>
</dbReference>
<keyword evidence="2" id="KW-1185">Reference proteome</keyword>
<dbReference type="EMBL" id="JARBJD010000255">
    <property type="protein sequence ID" value="KAK2945568.1"/>
    <property type="molecule type" value="Genomic_DNA"/>
</dbReference>
<proteinExistence type="predicted"/>
<protein>
    <submittedName>
        <fullName evidence="1">Uncharacterized protein</fullName>
    </submittedName>
</protein>